<evidence type="ECO:0000313" key="10">
    <source>
        <dbReference type="Proteomes" id="UP000240509"/>
    </source>
</evidence>
<dbReference type="InterPro" id="IPR046720">
    <property type="entry name" value="DUF6612"/>
</dbReference>
<protein>
    <recommendedName>
        <fullName evidence="8">Gram-positive cocci surface proteins LPxTG domain-containing protein</fullName>
    </recommendedName>
</protein>
<evidence type="ECO:0000256" key="6">
    <source>
        <dbReference type="SAM" id="Phobius"/>
    </source>
</evidence>
<reference evidence="9 10" key="1">
    <citation type="submission" date="2018-03" db="EMBL/GenBank/DDBJ databases">
        <title>Alkalicoccus saliphilus sp. nov., isolated from a mineral pool.</title>
        <authorList>
            <person name="Zhao B."/>
        </authorList>
    </citation>
    <scope>NUCLEOTIDE SEQUENCE [LARGE SCALE GENOMIC DNA]</scope>
    <source>
        <strain evidence="9 10">6AG</strain>
    </source>
</reference>
<keyword evidence="2" id="KW-0134">Cell wall</keyword>
<dbReference type="Pfam" id="PF20316">
    <property type="entry name" value="DUF6612"/>
    <property type="match status" value="1"/>
</dbReference>
<dbReference type="InterPro" id="IPR019931">
    <property type="entry name" value="LPXTG_anchor"/>
</dbReference>
<organism evidence="9 10">
    <name type="scientific">Alkalicoccus saliphilus</name>
    <dbReference type="NCBI Taxonomy" id="200989"/>
    <lineage>
        <taxon>Bacteria</taxon>
        <taxon>Bacillati</taxon>
        <taxon>Bacillota</taxon>
        <taxon>Bacilli</taxon>
        <taxon>Bacillales</taxon>
        <taxon>Bacillaceae</taxon>
        <taxon>Alkalicoccus</taxon>
    </lineage>
</organism>
<feature type="domain" description="Gram-positive cocci surface proteins LPxTG" evidence="8">
    <location>
        <begin position="269"/>
        <end position="305"/>
    </location>
</feature>
<dbReference type="Pfam" id="PF00746">
    <property type="entry name" value="Gram_pos_anchor"/>
    <property type="match status" value="1"/>
</dbReference>
<evidence type="ECO:0000256" key="1">
    <source>
        <dbReference type="ARBA" id="ARBA00004168"/>
    </source>
</evidence>
<keyword evidence="3" id="KW-0964">Secreted</keyword>
<evidence type="ECO:0000256" key="7">
    <source>
        <dbReference type="SAM" id="SignalP"/>
    </source>
</evidence>
<dbReference type="Gene3D" id="2.50.20.20">
    <property type="match status" value="1"/>
</dbReference>
<feature type="signal peptide" evidence="7">
    <location>
        <begin position="1"/>
        <end position="26"/>
    </location>
</feature>
<keyword evidence="5" id="KW-0572">Peptidoglycan-anchor</keyword>
<evidence type="ECO:0000256" key="3">
    <source>
        <dbReference type="ARBA" id="ARBA00022525"/>
    </source>
</evidence>
<sequence>MTKNRWKFSAGVSVMMLAAVPISAQALSPEELIQDSRNAMESLDSYSIHTEITYSDISEFGEFEGSYEAHEDIFTSPFKMRTQASTEYDGDTDSWTTYLTEDAYYFTDFEDTWFKITADNPEFDMLAYGSTAEGYFEEIEALDGFTVTEEDEAYVLTYESDETGYEDVLDPTLEGEDDEITAELRINNLFYEVHISKETNYLTEIHREYETVYEYEDGRTGEEFKESSRTTFYNFNSAEEFEIPAEVIEGALDYDDYYFDYEEEFMEENGDELPATASDYPFYVLGGLLTAAAAGAMLVISRRKTVS</sequence>
<comment type="subcellular location">
    <subcellularLocation>
        <location evidence="1">Secreted</location>
        <location evidence="1">Cell wall</location>
        <topology evidence="1">Peptidoglycan-anchor</topology>
    </subcellularLocation>
</comment>
<accession>A0A2T4U549</accession>
<gene>
    <name evidence="9" type="ORF">C6Y45_10705</name>
</gene>
<feature type="transmembrane region" description="Helical" evidence="6">
    <location>
        <begin position="280"/>
        <end position="300"/>
    </location>
</feature>
<dbReference type="OrthoDB" id="1957331at2"/>
<dbReference type="AlphaFoldDB" id="A0A2T4U549"/>
<keyword evidence="6" id="KW-0812">Transmembrane</keyword>
<evidence type="ECO:0000256" key="4">
    <source>
        <dbReference type="ARBA" id="ARBA00022729"/>
    </source>
</evidence>
<evidence type="ECO:0000313" key="9">
    <source>
        <dbReference type="EMBL" id="PTL38509.1"/>
    </source>
</evidence>
<name>A0A2T4U549_9BACI</name>
<evidence type="ECO:0000256" key="5">
    <source>
        <dbReference type="ARBA" id="ARBA00023088"/>
    </source>
</evidence>
<comment type="caution">
    <text evidence="9">The sequence shown here is derived from an EMBL/GenBank/DDBJ whole genome shotgun (WGS) entry which is preliminary data.</text>
</comment>
<keyword evidence="10" id="KW-1185">Reference proteome</keyword>
<keyword evidence="6" id="KW-0472">Membrane</keyword>
<evidence type="ECO:0000259" key="8">
    <source>
        <dbReference type="Pfam" id="PF00746"/>
    </source>
</evidence>
<evidence type="ECO:0000256" key="2">
    <source>
        <dbReference type="ARBA" id="ARBA00022512"/>
    </source>
</evidence>
<feature type="chain" id="PRO_5015406266" description="Gram-positive cocci surface proteins LPxTG domain-containing protein" evidence="7">
    <location>
        <begin position="27"/>
        <end position="307"/>
    </location>
</feature>
<keyword evidence="4 7" id="KW-0732">Signal</keyword>
<proteinExistence type="predicted"/>
<dbReference type="EMBL" id="PZJJ01000017">
    <property type="protein sequence ID" value="PTL38509.1"/>
    <property type="molecule type" value="Genomic_DNA"/>
</dbReference>
<dbReference type="Proteomes" id="UP000240509">
    <property type="component" value="Unassembled WGS sequence"/>
</dbReference>
<keyword evidence="6" id="KW-1133">Transmembrane helix</keyword>
<dbReference type="RefSeq" id="WP_107585214.1">
    <property type="nucleotide sequence ID" value="NZ_PZJJ01000017.1"/>
</dbReference>